<sequence length="65" mass="7409">MAVSLKFKLIVICAAIAFDYIITTMMNFLGIEPSLYGNYLTFWNALVVFWVVLPSRIESPFDNIS</sequence>
<keyword evidence="1" id="KW-1133">Transmembrane helix</keyword>
<evidence type="ECO:0000313" key="2">
    <source>
        <dbReference type="EMBL" id="QHT34336.1"/>
    </source>
</evidence>
<reference evidence="2" key="1">
    <citation type="journal article" date="2020" name="Nature">
        <title>Giant virus diversity and host interactions through global metagenomics.</title>
        <authorList>
            <person name="Schulz F."/>
            <person name="Roux S."/>
            <person name="Paez-Espino D."/>
            <person name="Jungbluth S."/>
            <person name="Walsh D.A."/>
            <person name="Denef V.J."/>
            <person name="McMahon K.D."/>
            <person name="Konstantinidis K.T."/>
            <person name="Eloe-Fadrosh E.A."/>
            <person name="Kyrpides N.C."/>
            <person name="Woyke T."/>
        </authorList>
    </citation>
    <scope>NUCLEOTIDE SEQUENCE</scope>
    <source>
        <strain evidence="2">GVMAG-M-3300009163-63</strain>
    </source>
</reference>
<name>A0A6C0EYS6_9ZZZZ</name>
<organism evidence="2">
    <name type="scientific">viral metagenome</name>
    <dbReference type="NCBI Taxonomy" id="1070528"/>
    <lineage>
        <taxon>unclassified sequences</taxon>
        <taxon>metagenomes</taxon>
        <taxon>organismal metagenomes</taxon>
    </lineage>
</organism>
<dbReference type="AlphaFoldDB" id="A0A6C0EYS6"/>
<accession>A0A6C0EYS6</accession>
<keyword evidence="1" id="KW-0472">Membrane</keyword>
<evidence type="ECO:0000256" key="1">
    <source>
        <dbReference type="SAM" id="Phobius"/>
    </source>
</evidence>
<protein>
    <recommendedName>
        <fullName evidence="3">Holin</fullName>
    </recommendedName>
</protein>
<proteinExistence type="predicted"/>
<dbReference type="EMBL" id="MN738998">
    <property type="protein sequence ID" value="QHT34336.1"/>
    <property type="molecule type" value="Genomic_DNA"/>
</dbReference>
<keyword evidence="1" id="KW-0812">Transmembrane</keyword>
<feature type="transmembrane region" description="Helical" evidence="1">
    <location>
        <begin position="7"/>
        <end position="29"/>
    </location>
</feature>
<feature type="transmembrane region" description="Helical" evidence="1">
    <location>
        <begin position="35"/>
        <end position="53"/>
    </location>
</feature>
<evidence type="ECO:0008006" key="3">
    <source>
        <dbReference type="Google" id="ProtNLM"/>
    </source>
</evidence>